<dbReference type="Proteomes" id="UP000432464">
    <property type="component" value="Unassembled WGS sequence"/>
</dbReference>
<feature type="domain" description="ER-bound oxygenase mpaB/mpaB'/Rubber oxygenase catalytic" evidence="2">
    <location>
        <begin position="78"/>
        <end position="300"/>
    </location>
</feature>
<comment type="caution">
    <text evidence="3">The sequence shown here is derived from an EMBL/GenBank/DDBJ whole genome shotgun (WGS) entry which is preliminary data.</text>
</comment>
<dbReference type="InterPro" id="IPR018713">
    <property type="entry name" value="MPAB/Lcp_cat_dom"/>
</dbReference>
<dbReference type="PANTHER" id="PTHR36151:SF3">
    <property type="entry name" value="ER-BOUND OXYGENASE MPAB_MPAB'_RUBBER OXYGENASE CATALYTIC DOMAIN-CONTAINING PROTEIN"/>
    <property type="match status" value="1"/>
</dbReference>
<dbReference type="EMBL" id="WMBB01000009">
    <property type="protein sequence ID" value="MTE15247.1"/>
    <property type="molecule type" value="Genomic_DNA"/>
</dbReference>
<organism evidence="3 4">
    <name type="scientific">Nocardia aurantiaca</name>
    <dbReference type="NCBI Taxonomy" id="2675850"/>
    <lineage>
        <taxon>Bacteria</taxon>
        <taxon>Bacillati</taxon>
        <taxon>Actinomycetota</taxon>
        <taxon>Actinomycetes</taxon>
        <taxon>Mycobacteriales</taxon>
        <taxon>Nocardiaceae</taxon>
        <taxon>Nocardia</taxon>
    </lineage>
</organism>
<accession>A0A6I3L049</accession>
<evidence type="ECO:0000259" key="2">
    <source>
        <dbReference type="Pfam" id="PF09995"/>
    </source>
</evidence>
<gene>
    <name evidence="3" type="ORF">GLP40_21020</name>
</gene>
<proteinExistence type="predicted"/>
<name>A0A6I3L049_9NOCA</name>
<dbReference type="RefSeq" id="WP_154789653.1">
    <property type="nucleotide sequence ID" value="NZ_WMBB01000009.1"/>
</dbReference>
<protein>
    <submittedName>
        <fullName evidence="3">DUF2236 domain-containing protein</fullName>
    </submittedName>
</protein>
<feature type="region of interest" description="Disordered" evidence="1">
    <location>
        <begin position="1"/>
        <end position="45"/>
    </location>
</feature>
<dbReference type="GO" id="GO:0016491">
    <property type="term" value="F:oxidoreductase activity"/>
    <property type="evidence" value="ECO:0007669"/>
    <property type="project" value="InterPro"/>
</dbReference>
<feature type="compositionally biased region" description="Polar residues" evidence="1">
    <location>
        <begin position="1"/>
        <end position="21"/>
    </location>
</feature>
<sequence>MTTAAAQPSGWNDGQEQSNPDPTADPGRARVRRISAAPTGAAGGAATLTLEQTRIHIPGTHRPDAKRPPKLEDAMDFWQFSGAAANVAMQMARPGVGHGVADSKVESGALMVHPWKRLRTTASYLAVAILGSPEEKTAFREAVDVAHRQVKSEPGAAVKYNAFDRDLQMWVAACLYIGFEDSYQLLNGKMSPEQAEAFYSTSAPLGTTLQVTEEMWPTTRAEFDEYWVEACRQVAADEKIRSFIDDLLHLRMIHWYLRVIFGGLLRFLTVGYLPPYFREQMGVEWTAVDQRRFEHLFLFVGFVNRFIPRFIRTMGTRTMMADVRRRIHRRKALI</sequence>
<reference evidence="3 4" key="1">
    <citation type="submission" date="2019-11" db="EMBL/GenBank/DDBJ databases">
        <title>Nocardia sp. nov. CT2-14 isolated from soil.</title>
        <authorList>
            <person name="Kanchanasin P."/>
            <person name="Tanasupawat S."/>
            <person name="Yuki M."/>
            <person name="Kudo T."/>
        </authorList>
    </citation>
    <scope>NUCLEOTIDE SEQUENCE [LARGE SCALE GENOMIC DNA]</scope>
    <source>
        <strain evidence="3 4">CT2-14</strain>
    </source>
</reference>
<feature type="compositionally biased region" description="Low complexity" evidence="1">
    <location>
        <begin position="36"/>
        <end position="45"/>
    </location>
</feature>
<evidence type="ECO:0000256" key="1">
    <source>
        <dbReference type="SAM" id="MobiDB-lite"/>
    </source>
</evidence>
<keyword evidence="4" id="KW-1185">Reference proteome</keyword>
<dbReference type="AlphaFoldDB" id="A0A6I3L049"/>
<dbReference type="PANTHER" id="PTHR36151">
    <property type="entry name" value="BLR2777 PROTEIN"/>
    <property type="match status" value="1"/>
</dbReference>
<evidence type="ECO:0000313" key="3">
    <source>
        <dbReference type="EMBL" id="MTE15247.1"/>
    </source>
</evidence>
<dbReference type="Pfam" id="PF09995">
    <property type="entry name" value="MPAB_Lcp_cat"/>
    <property type="match status" value="1"/>
</dbReference>
<evidence type="ECO:0000313" key="4">
    <source>
        <dbReference type="Proteomes" id="UP000432464"/>
    </source>
</evidence>